<reference evidence="1 2" key="1">
    <citation type="submission" date="2024-10" db="EMBL/GenBank/DDBJ databases">
        <title>The Natural Products Discovery Center: Release of the First 8490 Sequenced Strains for Exploring Actinobacteria Biosynthetic Diversity.</title>
        <authorList>
            <person name="Kalkreuter E."/>
            <person name="Kautsar S.A."/>
            <person name="Yang D."/>
            <person name="Bader C.D."/>
            <person name="Teijaro C.N."/>
            <person name="Fluegel L."/>
            <person name="Davis C.M."/>
            <person name="Simpson J.R."/>
            <person name="Lauterbach L."/>
            <person name="Steele A.D."/>
            <person name="Gui C."/>
            <person name="Meng S."/>
            <person name="Li G."/>
            <person name="Viehrig K."/>
            <person name="Ye F."/>
            <person name="Su P."/>
            <person name="Kiefer A.F."/>
            <person name="Nichols A."/>
            <person name="Cepeda A.J."/>
            <person name="Yan W."/>
            <person name="Fan B."/>
            <person name="Jiang Y."/>
            <person name="Adhikari A."/>
            <person name="Zheng C.-J."/>
            <person name="Schuster L."/>
            <person name="Cowan T.M."/>
            <person name="Smanski M.J."/>
            <person name="Chevrette M.G."/>
            <person name="De Carvalho L.P.S."/>
            <person name="Shen B."/>
        </authorList>
    </citation>
    <scope>NUCLEOTIDE SEQUENCE [LARGE SCALE GENOMIC DNA]</scope>
    <source>
        <strain evidence="1 2">NPDC020602</strain>
    </source>
</reference>
<dbReference type="RefSeq" id="WP_148086949.1">
    <property type="nucleotide sequence ID" value="NZ_JBIRUI010000015.1"/>
</dbReference>
<gene>
    <name evidence="1" type="ORF">ACH407_28450</name>
</gene>
<evidence type="ECO:0000313" key="1">
    <source>
        <dbReference type="EMBL" id="MFI1717492.1"/>
    </source>
</evidence>
<evidence type="ECO:0000313" key="2">
    <source>
        <dbReference type="Proteomes" id="UP001611339"/>
    </source>
</evidence>
<protein>
    <recommendedName>
        <fullName evidence="3">Lipoprotein</fullName>
    </recommendedName>
</protein>
<dbReference type="EMBL" id="JBIRUI010000015">
    <property type="protein sequence ID" value="MFI1717492.1"/>
    <property type="molecule type" value="Genomic_DNA"/>
</dbReference>
<keyword evidence="2" id="KW-1185">Reference proteome</keyword>
<proteinExistence type="predicted"/>
<evidence type="ECO:0008006" key="3">
    <source>
        <dbReference type="Google" id="ProtNLM"/>
    </source>
</evidence>
<organism evidence="1 2">
    <name type="scientific">Streptomyces litmocidini</name>
    <dbReference type="NCBI Taxonomy" id="67318"/>
    <lineage>
        <taxon>Bacteria</taxon>
        <taxon>Bacillati</taxon>
        <taxon>Actinomycetota</taxon>
        <taxon>Actinomycetes</taxon>
        <taxon>Kitasatosporales</taxon>
        <taxon>Streptomycetaceae</taxon>
        <taxon>Streptomyces</taxon>
    </lineage>
</organism>
<sequence length="144" mass="15940">MLILDRVCFDLCLTTGVLQMRKTNKRKVSALLAVVLTGALSACGEQEPDPERVASWREDYCSDLSAWQRITHDPPEKGYGNEPVLTAAAVISAAKVIDREHLDHAGSHILYDTAQAVSRNDQDAEKRVSEYCAAVGFETLMKYL</sequence>
<dbReference type="Proteomes" id="UP001611339">
    <property type="component" value="Unassembled WGS sequence"/>
</dbReference>
<name>A0ABW7UGQ0_9ACTN</name>
<comment type="caution">
    <text evidence="1">The sequence shown here is derived from an EMBL/GenBank/DDBJ whole genome shotgun (WGS) entry which is preliminary data.</text>
</comment>
<accession>A0ABW7UGQ0</accession>